<proteinExistence type="predicted"/>
<geneLocation type="plastid" evidence="1"/>
<keyword evidence="1" id="KW-0934">Plastid</keyword>
<dbReference type="AlphaFoldDB" id="A0A3G3MGY3"/>
<dbReference type="RefSeq" id="YP_009541881.1">
    <property type="nucleotide sequence ID" value="NC_039978.1"/>
</dbReference>
<protein>
    <submittedName>
        <fullName evidence="1">Uncharacterized protein</fullName>
    </submittedName>
</protein>
<reference evidence="1" key="1">
    <citation type="journal article" date="2018" name="Genome Biol. Evol.">
        <title>Mitochondrial and Plastid Genomes from Coralline Red Algae Provide Insights into the Incongruent Evolutionary Histories of Organelles.</title>
        <authorList>
            <person name="Lee J."/>
            <person name="Song H.J."/>
            <person name="In Park S."/>
            <person name="Lee Y.M."/>
            <person name="Jeong S.Y."/>
            <person name="Oh Cho T."/>
            <person name="Kim J.H."/>
            <person name="Choi H.G."/>
            <person name="Choi C.G."/>
            <person name="Nelson W.A."/>
            <person name="Fredericq S."/>
            <person name="Bhattacharya D."/>
            <person name="Su Yoon H."/>
        </authorList>
    </citation>
    <scope>NUCLEOTIDE SEQUENCE</scope>
</reference>
<dbReference type="Gene3D" id="2.40.128.20">
    <property type="match status" value="1"/>
</dbReference>
<dbReference type="GeneID" id="38463656"/>
<organism evidence="1">
    <name type="scientific">Neogoniolithon spectabile</name>
    <dbReference type="NCBI Taxonomy" id="231755"/>
    <lineage>
        <taxon>Eukaryota</taxon>
        <taxon>Rhodophyta</taxon>
        <taxon>Florideophyceae</taxon>
        <taxon>Corallinophycidae</taxon>
        <taxon>Corallinales</taxon>
        <taxon>Spongitidaceae</taxon>
        <taxon>Neogoniolithoideae</taxon>
        <taxon>Neogoniolithon</taxon>
    </lineage>
</organism>
<accession>A0A3G3MGY3</accession>
<dbReference type="EMBL" id="MH281628">
    <property type="protein sequence ID" value="AYR06090.1"/>
    <property type="molecule type" value="Genomic_DNA"/>
</dbReference>
<evidence type="ECO:0000313" key="1">
    <source>
        <dbReference type="EMBL" id="AYR06090.1"/>
    </source>
</evidence>
<dbReference type="InterPro" id="IPR012674">
    <property type="entry name" value="Calycin"/>
</dbReference>
<sequence>MNSYIFRNRILGKWLIQDSFYCSSNTLKNNSKLNCRVEWFNIYSPKMLDVAKDYIIRHNKYEYFYAFTLQKTACGHTNNLKIYFLFHKFAKQGLLLRLNQKFTRPSESIFFYNDTTIIYEHNLHKQNKLIEKIYFLNRNVRLVKCFIPKSSGNSSTYFSSQIKIN</sequence>
<gene>
    <name evidence="1" type="primary">ycf58</name>
</gene>
<name>A0A3G3MGY3_9FLOR</name>